<evidence type="ECO:0000256" key="1">
    <source>
        <dbReference type="ARBA" id="ARBA00023015"/>
    </source>
</evidence>
<protein>
    <recommendedName>
        <fullName evidence="6">NAC domain-containing protein</fullName>
    </recommendedName>
</protein>
<keyword evidence="2" id="KW-0238">DNA-binding</keyword>
<dbReference type="GO" id="GO:0048731">
    <property type="term" value="P:system development"/>
    <property type="evidence" value="ECO:0007669"/>
    <property type="project" value="TreeGrafter"/>
</dbReference>
<dbReference type="Gene3D" id="2.170.150.80">
    <property type="entry name" value="NAC domain"/>
    <property type="match status" value="1"/>
</dbReference>
<keyword evidence="3" id="KW-0804">Transcription</keyword>
<sequence>MALLAVSFSFGAAAFSPSHEVKREREKLLGGRVQFGKQVDKELIVDYLANRVAGKPVPSTAVVEADVYGTEPWNLLRNGDQEAYFFAIRKRKNAVGSRVDRRAGTGTWTLYSKKEESVTTLDAEGREIAVGCKSSLSFNDGKSKNSGWIMHEYELLSVAGVFQTQVLCHIKNRAGKMKKRSAADIPTTRPHESALSPECTAETPPKRSYEAANFPSALFPECTAQPPPKRSQPHEAALFSECTAQPPAKRVCNRQLPMFLEQSPEPSPSSSSCDDDQAFCAQLLASLVQLEEENEGSNFLSPWMRLSPSSCGLAPLVQLDEEDECSYFLSPWPQLGQASDALGSEDLDQIWLGDEFDL</sequence>
<name>A0A8J5C502_ZINOF</name>
<keyword evidence="1" id="KW-0805">Transcription regulation</keyword>
<dbReference type="EMBL" id="JACMSC010000110">
    <property type="protein sequence ID" value="KAG6466856.1"/>
    <property type="molecule type" value="Genomic_DNA"/>
</dbReference>
<evidence type="ECO:0000259" key="6">
    <source>
        <dbReference type="PROSITE" id="PS51005"/>
    </source>
</evidence>
<evidence type="ECO:0000256" key="4">
    <source>
        <dbReference type="ARBA" id="ARBA00023242"/>
    </source>
</evidence>
<dbReference type="PANTHER" id="PTHR31719">
    <property type="entry name" value="NAC TRANSCRIPTION FACTOR 56"/>
    <property type="match status" value="1"/>
</dbReference>
<dbReference type="PANTHER" id="PTHR31719:SF134">
    <property type="entry name" value="NAC DOMAIN-CONTAINING PROTEIN 104"/>
    <property type="match status" value="1"/>
</dbReference>
<dbReference type="AlphaFoldDB" id="A0A8J5C502"/>
<dbReference type="PROSITE" id="PS51005">
    <property type="entry name" value="NAC"/>
    <property type="match status" value="1"/>
</dbReference>
<dbReference type="Proteomes" id="UP000734854">
    <property type="component" value="Unassembled WGS sequence"/>
</dbReference>
<gene>
    <name evidence="7" type="ORF">ZIOFF_075340</name>
</gene>
<dbReference type="SUPFAM" id="SSF101941">
    <property type="entry name" value="NAC domain"/>
    <property type="match status" value="1"/>
</dbReference>
<dbReference type="InterPro" id="IPR003441">
    <property type="entry name" value="NAC-dom"/>
</dbReference>
<dbReference type="Pfam" id="PF02365">
    <property type="entry name" value="NAM"/>
    <property type="match status" value="1"/>
</dbReference>
<feature type="region of interest" description="Disordered" evidence="5">
    <location>
        <begin position="178"/>
        <end position="206"/>
    </location>
</feature>
<evidence type="ECO:0000256" key="3">
    <source>
        <dbReference type="ARBA" id="ARBA00023163"/>
    </source>
</evidence>
<evidence type="ECO:0000313" key="7">
    <source>
        <dbReference type="EMBL" id="KAG6466856.1"/>
    </source>
</evidence>
<dbReference type="GO" id="GO:0006355">
    <property type="term" value="P:regulation of DNA-templated transcription"/>
    <property type="evidence" value="ECO:0007669"/>
    <property type="project" value="InterPro"/>
</dbReference>
<proteinExistence type="predicted"/>
<dbReference type="InterPro" id="IPR036093">
    <property type="entry name" value="NAC_dom_sf"/>
</dbReference>
<evidence type="ECO:0000256" key="5">
    <source>
        <dbReference type="SAM" id="MobiDB-lite"/>
    </source>
</evidence>
<accession>A0A8J5C502</accession>
<dbReference type="GO" id="GO:0003677">
    <property type="term" value="F:DNA binding"/>
    <property type="evidence" value="ECO:0007669"/>
    <property type="project" value="UniProtKB-KW"/>
</dbReference>
<evidence type="ECO:0000256" key="2">
    <source>
        <dbReference type="ARBA" id="ARBA00023125"/>
    </source>
</evidence>
<reference evidence="7 8" key="1">
    <citation type="submission" date="2020-08" db="EMBL/GenBank/DDBJ databases">
        <title>Plant Genome Project.</title>
        <authorList>
            <person name="Zhang R.-G."/>
        </authorList>
    </citation>
    <scope>NUCLEOTIDE SEQUENCE [LARGE SCALE GENOMIC DNA]</scope>
    <source>
        <tissue evidence="7">Rhizome</tissue>
    </source>
</reference>
<comment type="caution">
    <text evidence="7">The sequence shown here is derived from an EMBL/GenBank/DDBJ whole genome shotgun (WGS) entry which is preliminary data.</text>
</comment>
<keyword evidence="4" id="KW-0539">Nucleus</keyword>
<organism evidence="7 8">
    <name type="scientific">Zingiber officinale</name>
    <name type="common">Ginger</name>
    <name type="synonym">Amomum zingiber</name>
    <dbReference type="NCBI Taxonomy" id="94328"/>
    <lineage>
        <taxon>Eukaryota</taxon>
        <taxon>Viridiplantae</taxon>
        <taxon>Streptophyta</taxon>
        <taxon>Embryophyta</taxon>
        <taxon>Tracheophyta</taxon>
        <taxon>Spermatophyta</taxon>
        <taxon>Magnoliopsida</taxon>
        <taxon>Liliopsida</taxon>
        <taxon>Zingiberales</taxon>
        <taxon>Zingiberaceae</taxon>
        <taxon>Zingiber</taxon>
    </lineage>
</organism>
<feature type="domain" description="NAC" evidence="6">
    <location>
        <begin position="30"/>
        <end position="173"/>
    </location>
</feature>
<evidence type="ECO:0000313" key="8">
    <source>
        <dbReference type="Proteomes" id="UP000734854"/>
    </source>
</evidence>
<keyword evidence="8" id="KW-1185">Reference proteome</keyword>